<comment type="caution">
    <text evidence="2">The sequence shown here is derived from an EMBL/GenBank/DDBJ whole genome shotgun (WGS) entry which is preliminary data.</text>
</comment>
<dbReference type="InterPro" id="IPR036280">
    <property type="entry name" value="Multihaem_cyt_sf"/>
</dbReference>
<evidence type="ECO:0000256" key="1">
    <source>
        <dbReference type="SAM" id="SignalP"/>
    </source>
</evidence>
<dbReference type="EMBL" id="VSIV01000017">
    <property type="protein sequence ID" value="TYB36668.1"/>
    <property type="molecule type" value="Genomic_DNA"/>
</dbReference>
<feature type="non-terminal residue" evidence="2">
    <location>
        <position position="136"/>
    </location>
</feature>
<dbReference type="PROSITE" id="PS51257">
    <property type="entry name" value="PROKAR_LIPOPROTEIN"/>
    <property type="match status" value="1"/>
</dbReference>
<proteinExistence type="predicted"/>
<evidence type="ECO:0000313" key="3">
    <source>
        <dbReference type="Proteomes" id="UP000323337"/>
    </source>
</evidence>
<reference evidence="2 3" key="1">
    <citation type="submission" date="2019-08" db="EMBL/GenBank/DDBJ databases">
        <title>Genomic characterization of a novel candidate phylum (ARYD3) from a high temperature, high salinity tertiary oil reservoir in north central Oklahoma, USA.</title>
        <authorList>
            <person name="Youssef N.H."/>
            <person name="Yadav A."/>
            <person name="Elshahed M.S."/>
        </authorList>
    </citation>
    <scope>NUCLEOTIDE SEQUENCE [LARGE SCALE GENOMIC DNA]</scope>
    <source>
        <strain evidence="2">ARYD1</strain>
    </source>
</reference>
<gene>
    <name evidence="2" type="ORF">FXF49_00570</name>
</gene>
<keyword evidence="1" id="KW-0732">Signal</keyword>
<evidence type="ECO:0000313" key="2">
    <source>
        <dbReference type="EMBL" id="TYB36668.1"/>
    </source>
</evidence>
<protein>
    <submittedName>
        <fullName evidence="2">Uncharacterized protein</fullName>
    </submittedName>
</protein>
<name>A0A5D0MX72_FLESI</name>
<feature type="signal peptide" evidence="1">
    <location>
        <begin position="1"/>
        <end position="21"/>
    </location>
</feature>
<organism evidence="2 3">
    <name type="scientific">Flexistipes sinusarabici</name>
    <dbReference type="NCBI Taxonomy" id="2352"/>
    <lineage>
        <taxon>Bacteria</taxon>
        <taxon>Pseudomonadati</taxon>
        <taxon>Deferribacterota</taxon>
        <taxon>Deferribacteres</taxon>
        <taxon>Deferribacterales</taxon>
        <taxon>Flexistipitaceae</taxon>
        <taxon>Flexistipes</taxon>
    </lineage>
</organism>
<feature type="chain" id="PRO_5023144263" evidence="1">
    <location>
        <begin position="22"/>
        <end position="136"/>
    </location>
</feature>
<dbReference type="SUPFAM" id="SSF48695">
    <property type="entry name" value="Multiheme cytochromes"/>
    <property type="match status" value="1"/>
</dbReference>
<dbReference type="RefSeq" id="WP_303699968.1">
    <property type="nucleotide sequence ID" value="NZ_VSIV01000017.1"/>
</dbReference>
<dbReference type="Proteomes" id="UP000323337">
    <property type="component" value="Unassembled WGS sequence"/>
</dbReference>
<dbReference type="AlphaFoldDB" id="A0A5D0MX72"/>
<accession>A0A5D0MX72</accession>
<sequence>MKLKVTLIIGILTLFACVSLAVDSNKPANHDTSWMKRHGQASKTNPDECYACHTNKTDCIRCHEEVMPRNHTPSWIKRGHGLEARWDRDSCTTCHKEDSCIECHETTEPSSHRPGWREPLNRHCNSCHYPVQDTAC</sequence>